<dbReference type="GO" id="GO:0051082">
    <property type="term" value="F:unfolded protein binding"/>
    <property type="evidence" value="ECO:0007669"/>
    <property type="project" value="InterPro"/>
</dbReference>
<dbReference type="AlphaFoldDB" id="A0AAW1QHX8"/>
<dbReference type="CDD" id="cd23161">
    <property type="entry name" value="Prefoldin_6"/>
    <property type="match status" value="1"/>
</dbReference>
<sequence length="128" mass="14558">MADTKLKALEQSLQAEAEGLKALERDGQKAQQAQQQFIQQQNENQMVLKELEGLQEDSAVYKLIGPVLIKQDLVEARSNVKKRLELISGELSRIDSQLKNVAKEGQRKQQQGMKMQQELQKLQQANRS</sequence>
<evidence type="ECO:0000313" key="6">
    <source>
        <dbReference type="Proteomes" id="UP001438707"/>
    </source>
</evidence>
<evidence type="ECO:0000256" key="4">
    <source>
        <dbReference type="SAM" id="MobiDB-lite"/>
    </source>
</evidence>
<dbReference type="SUPFAM" id="SSF46579">
    <property type="entry name" value="Prefoldin"/>
    <property type="match status" value="1"/>
</dbReference>
<accession>A0AAW1QHX8</accession>
<dbReference type="GO" id="GO:0016272">
    <property type="term" value="C:prefoldin complex"/>
    <property type="evidence" value="ECO:0007669"/>
    <property type="project" value="InterPro"/>
</dbReference>
<dbReference type="InterPro" id="IPR002777">
    <property type="entry name" value="PFD_beta-like"/>
</dbReference>
<organism evidence="5 6">
    <name type="scientific">Apatococcus lobatus</name>
    <dbReference type="NCBI Taxonomy" id="904363"/>
    <lineage>
        <taxon>Eukaryota</taxon>
        <taxon>Viridiplantae</taxon>
        <taxon>Chlorophyta</taxon>
        <taxon>core chlorophytes</taxon>
        <taxon>Trebouxiophyceae</taxon>
        <taxon>Chlorellales</taxon>
        <taxon>Chlorellaceae</taxon>
        <taxon>Apatococcus</taxon>
    </lineage>
</organism>
<protein>
    <recommendedName>
        <fullName evidence="7">Prefoldin subunit 6</fullName>
    </recommendedName>
</protein>
<dbReference type="GO" id="GO:0051131">
    <property type="term" value="P:chaperone-mediated protein complex assembly"/>
    <property type="evidence" value="ECO:0007669"/>
    <property type="project" value="TreeGrafter"/>
</dbReference>
<dbReference type="PANTHER" id="PTHR21431">
    <property type="entry name" value="PREFOLDIN SUBUNIT 6"/>
    <property type="match status" value="1"/>
</dbReference>
<evidence type="ECO:0008006" key="7">
    <source>
        <dbReference type="Google" id="ProtNLM"/>
    </source>
</evidence>
<dbReference type="Gene3D" id="1.10.287.370">
    <property type="match status" value="1"/>
</dbReference>
<evidence type="ECO:0000313" key="5">
    <source>
        <dbReference type="EMBL" id="KAK9821021.1"/>
    </source>
</evidence>
<feature type="coiled-coil region" evidence="3">
    <location>
        <begin position="6"/>
        <end position="57"/>
    </location>
</feature>
<dbReference type="PANTHER" id="PTHR21431:SF0">
    <property type="entry name" value="PREFOLDIN SUBUNIT 6"/>
    <property type="match status" value="1"/>
</dbReference>
<proteinExistence type="inferred from homology"/>
<reference evidence="5 6" key="1">
    <citation type="journal article" date="2024" name="Nat. Commun.">
        <title>Phylogenomics reveals the evolutionary origins of lichenization in chlorophyte algae.</title>
        <authorList>
            <person name="Puginier C."/>
            <person name="Libourel C."/>
            <person name="Otte J."/>
            <person name="Skaloud P."/>
            <person name="Haon M."/>
            <person name="Grisel S."/>
            <person name="Petersen M."/>
            <person name="Berrin J.G."/>
            <person name="Delaux P.M."/>
            <person name="Dal Grande F."/>
            <person name="Keller J."/>
        </authorList>
    </citation>
    <scope>NUCLEOTIDE SEQUENCE [LARGE SCALE GENOMIC DNA]</scope>
    <source>
        <strain evidence="5 6">SAG 2145</strain>
    </source>
</reference>
<keyword evidence="6" id="KW-1185">Reference proteome</keyword>
<dbReference type="GO" id="GO:0006457">
    <property type="term" value="P:protein folding"/>
    <property type="evidence" value="ECO:0007669"/>
    <property type="project" value="InterPro"/>
</dbReference>
<evidence type="ECO:0000256" key="1">
    <source>
        <dbReference type="ARBA" id="ARBA00008045"/>
    </source>
</evidence>
<dbReference type="FunFam" id="1.10.287.370:FF:000003">
    <property type="entry name" value="Prefoldin subunit 6"/>
    <property type="match status" value="1"/>
</dbReference>
<dbReference type="InterPro" id="IPR009053">
    <property type="entry name" value="Prefoldin"/>
</dbReference>
<comment type="similarity">
    <text evidence="1">Belongs to the prefoldin subunit beta family.</text>
</comment>
<dbReference type="EMBL" id="JALJOS010000041">
    <property type="protein sequence ID" value="KAK9821021.1"/>
    <property type="molecule type" value="Genomic_DNA"/>
</dbReference>
<evidence type="ECO:0000256" key="2">
    <source>
        <dbReference type="ARBA" id="ARBA00023186"/>
    </source>
</evidence>
<keyword evidence="2" id="KW-0143">Chaperone</keyword>
<dbReference type="Pfam" id="PF01920">
    <property type="entry name" value="Prefoldin_2"/>
    <property type="match status" value="1"/>
</dbReference>
<dbReference type="GO" id="GO:0009409">
    <property type="term" value="P:response to cold"/>
    <property type="evidence" value="ECO:0007669"/>
    <property type="project" value="UniProtKB-ARBA"/>
</dbReference>
<name>A0AAW1QHX8_9CHLO</name>
<dbReference type="GO" id="GO:0005737">
    <property type="term" value="C:cytoplasm"/>
    <property type="evidence" value="ECO:0007669"/>
    <property type="project" value="TreeGrafter"/>
</dbReference>
<feature type="compositionally biased region" description="Low complexity" evidence="4">
    <location>
        <begin position="108"/>
        <end position="128"/>
    </location>
</feature>
<keyword evidence="3" id="KW-0175">Coiled coil</keyword>
<comment type="caution">
    <text evidence="5">The sequence shown here is derived from an EMBL/GenBank/DDBJ whole genome shotgun (WGS) entry which is preliminary data.</text>
</comment>
<evidence type="ECO:0000256" key="3">
    <source>
        <dbReference type="SAM" id="Coils"/>
    </source>
</evidence>
<dbReference type="GO" id="GO:0051087">
    <property type="term" value="F:protein-folding chaperone binding"/>
    <property type="evidence" value="ECO:0007669"/>
    <property type="project" value="TreeGrafter"/>
</dbReference>
<feature type="region of interest" description="Disordered" evidence="4">
    <location>
        <begin position="101"/>
        <end position="128"/>
    </location>
</feature>
<gene>
    <name evidence="5" type="ORF">WJX74_001665</name>
</gene>
<dbReference type="Proteomes" id="UP001438707">
    <property type="component" value="Unassembled WGS sequence"/>
</dbReference>